<comment type="caution">
    <text evidence="3">The sequence shown here is derived from an EMBL/GenBank/DDBJ whole genome shotgun (WGS) entry which is preliminary data.</text>
</comment>
<dbReference type="GeneID" id="19254404"/>
<dbReference type="RefSeq" id="XP_007816307.1">
    <property type="nucleotide sequence ID" value="XM_007818116.1"/>
</dbReference>
<accession>E9EK33</accession>
<feature type="region of interest" description="Disordered" evidence="1">
    <location>
        <begin position="198"/>
        <end position="229"/>
    </location>
</feature>
<keyword evidence="2" id="KW-0732">Signal</keyword>
<feature type="chain" id="PRO_5012158117" evidence="2">
    <location>
        <begin position="16"/>
        <end position="443"/>
    </location>
</feature>
<evidence type="ECO:0000313" key="3">
    <source>
        <dbReference type="EMBL" id="EFZ03044.1"/>
    </source>
</evidence>
<dbReference type="Proteomes" id="UP000002498">
    <property type="component" value="Unassembled WGS sequence"/>
</dbReference>
<gene>
    <name evidence="3" type="ORF">MAA_00118</name>
</gene>
<evidence type="ECO:0000313" key="4">
    <source>
        <dbReference type="Proteomes" id="UP000002498"/>
    </source>
</evidence>
<evidence type="ECO:0000256" key="1">
    <source>
        <dbReference type="SAM" id="MobiDB-lite"/>
    </source>
</evidence>
<dbReference type="HOGENOM" id="CLU_063272_0_0_1"/>
<dbReference type="AlphaFoldDB" id="E9EK33"/>
<reference evidence="3 4" key="1">
    <citation type="journal article" date="2011" name="PLoS Genet.">
        <title>Genome sequencing and comparative transcriptomics of the model entomopathogenic fungi Metarhizium anisopliae and M. acridum.</title>
        <authorList>
            <person name="Gao Q."/>
            <person name="Jin K."/>
            <person name="Ying S.H."/>
            <person name="Zhang Y."/>
            <person name="Xiao G."/>
            <person name="Shang Y."/>
            <person name="Duan Z."/>
            <person name="Hu X."/>
            <person name="Xie X.Q."/>
            <person name="Zhou G."/>
            <person name="Peng G."/>
            <person name="Luo Z."/>
            <person name="Huang W."/>
            <person name="Wang B."/>
            <person name="Fang W."/>
            <person name="Wang S."/>
            <person name="Zhong Y."/>
            <person name="Ma L.J."/>
            <person name="St Leger R.J."/>
            <person name="Zhao G.P."/>
            <person name="Pei Y."/>
            <person name="Feng M.G."/>
            <person name="Xia Y."/>
            <person name="Wang C."/>
        </authorList>
    </citation>
    <scope>NUCLEOTIDE SEQUENCE [LARGE SCALE GENOMIC DNA]</scope>
    <source>
        <strain evidence="4">ARSEF 23 / ATCC MYA-3075</strain>
    </source>
</reference>
<proteinExistence type="predicted"/>
<name>E9EK33_METRA</name>
<reference evidence="3 4" key="2">
    <citation type="journal article" date="2014" name="Proc. Natl. Acad. Sci. U.S.A.">
        <title>Trajectory and genomic determinants of fungal-pathogen speciation and host adaptation.</title>
        <authorList>
            <person name="Hu X."/>
            <person name="Xiao G."/>
            <person name="Zheng P."/>
            <person name="Shang Y."/>
            <person name="Su Y."/>
            <person name="Zhang X."/>
            <person name="Liu X."/>
            <person name="Zhan S."/>
            <person name="St Leger R.J."/>
            <person name="Wang C."/>
        </authorList>
    </citation>
    <scope>GENOME REANNOTATION</scope>
    <source>
        <strain evidence="4">ARSEF 23 / ATCC MYA-3075</strain>
    </source>
</reference>
<feature type="signal peptide" evidence="2">
    <location>
        <begin position="1"/>
        <end position="15"/>
    </location>
</feature>
<dbReference type="KEGG" id="maj:MAA_00118"/>
<evidence type="ECO:0000256" key="2">
    <source>
        <dbReference type="SAM" id="SignalP"/>
    </source>
</evidence>
<organism evidence="3 4">
    <name type="scientific">Metarhizium robertsii (strain ARSEF 23 / ATCC MYA-3075)</name>
    <name type="common">Metarhizium anisopliae (strain ARSEF 23)</name>
    <dbReference type="NCBI Taxonomy" id="655844"/>
    <lineage>
        <taxon>Eukaryota</taxon>
        <taxon>Fungi</taxon>
        <taxon>Dikarya</taxon>
        <taxon>Ascomycota</taxon>
        <taxon>Pezizomycotina</taxon>
        <taxon>Sordariomycetes</taxon>
        <taxon>Hypocreomycetidae</taxon>
        <taxon>Hypocreales</taxon>
        <taxon>Clavicipitaceae</taxon>
        <taxon>Metarhizium</taxon>
    </lineage>
</organism>
<keyword evidence="4" id="KW-1185">Reference proteome</keyword>
<feature type="compositionally biased region" description="Low complexity" evidence="1">
    <location>
        <begin position="206"/>
        <end position="227"/>
    </location>
</feature>
<dbReference type="OrthoDB" id="4941543at2759"/>
<sequence length="443" mass="46906">MKSTIVITILAACVATWEYPNCEHDNFYRTLIKKALQDEANSVCFDWLAKTVTVPPSIPAEFNNCDAGAASSACSCITYAAIHTAGSAATTTIPWMSASTSTINKNPHTNPPTVVMTTTKQLLHTATANTERPRTISSIVHVPPIMAISTGRLQTSQSTCTTLTTQNTHTTKQSTCTTYSIKPRTVTNTERCRTAISTSPTSPVITFTTKGPPTTNTTQNTQAHTTKQSTSTIYSIKPHTVTNAERSRTALSTSQTSPVITFFTKGPRTTQHTHTAQPPNTTQITQAIQDTRDTQTIQTTQAAHNAKTINCDASTTYRIETHATQPHATSSCFGQSGCPVGSITITPYHPGAATVRRKVSAISVGSNIVALRGCSKTVAWPDNRGTIIRHATVRRKVSALSVGSNIGVATPEPSDSLVVAAAASQIIASLGLVAAAAVGALLL</sequence>
<dbReference type="EMBL" id="ADNJ02000012">
    <property type="protein sequence ID" value="EFZ03044.1"/>
    <property type="molecule type" value="Genomic_DNA"/>
</dbReference>
<protein>
    <submittedName>
        <fullName evidence="3">Uncharacterized protein</fullName>
    </submittedName>
</protein>